<evidence type="ECO:0000256" key="2">
    <source>
        <dbReference type="ARBA" id="ARBA00007585"/>
    </source>
</evidence>
<feature type="compositionally biased region" description="Polar residues" evidence="6">
    <location>
        <begin position="694"/>
        <end position="706"/>
    </location>
</feature>
<feature type="coiled-coil region" evidence="5">
    <location>
        <begin position="1081"/>
        <end position="1220"/>
    </location>
</feature>
<feature type="compositionally biased region" description="Polar residues" evidence="6">
    <location>
        <begin position="817"/>
        <end position="829"/>
    </location>
</feature>
<keyword evidence="4" id="KW-0539">Nucleus</keyword>
<keyword evidence="8" id="KW-1185">Reference proteome</keyword>
<reference evidence="7" key="1">
    <citation type="submission" date="2025-08" db="UniProtKB">
        <authorList>
            <consortium name="Ensembl"/>
        </authorList>
    </citation>
    <scope>IDENTIFICATION</scope>
</reference>
<evidence type="ECO:0000313" key="8">
    <source>
        <dbReference type="Proteomes" id="UP000694546"/>
    </source>
</evidence>
<evidence type="ECO:0000256" key="3">
    <source>
        <dbReference type="ARBA" id="ARBA00023054"/>
    </source>
</evidence>
<evidence type="ECO:0000256" key="5">
    <source>
        <dbReference type="SAM" id="Coils"/>
    </source>
</evidence>
<dbReference type="OMA" id="CADERTI"/>
<organism evidence="7 8">
    <name type="scientific">Gadus morhua</name>
    <name type="common">Atlantic cod</name>
    <dbReference type="NCBI Taxonomy" id="8049"/>
    <lineage>
        <taxon>Eukaryota</taxon>
        <taxon>Metazoa</taxon>
        <taxon>Chordata</taxon>
        <taxon>Craniata</taxon>
        <taxon>Vertebrata</taxon>
        <taxon>Euteleostomi</taxon>
        <taxon>Actinopterygii</taxon>
        <taxon>Neopterygii</taxon>
        <taxon>Teleostei</taxon>
        <taxon>Neoteleostei</taxon>
        <taxon>Acanthomorphata</taxon>
        <taxon>Zeiogadaria</taxon>
        <taxon>Gadariae</taxon>
        <taxon>Gadiformes</taxon>
        <taxon>Gadoidei</taxon>
        <taxon>Gadidae</taxon>
        <taxon>Gadus</taxon>
    </lineage>
</organism>
<feature type="compositionally biased region" description="Polar residues" evidence="6">
    <location>
        <begin position="720"/>
        <end position="729"/>
    </location>
</feature>
<evidence type="ECO:0000256" key="4">
    <source>
        <dbReference type="ARBA" id="ARBA00023242"/>
    </source>
</evidence>
<feature type="compositionally biased region" description="Polar residues" evidence="6">
    <location>
        <begin position="615"/>
        <end position="639"/>
    </location>
</feature>
<dbReference type="PANTHER" id="PTHR24200">
    <property type="entry name" value="TOUCAN, ISOFORM A"/>
    <property type="match status" value="1"/>
</dbReference>
<feature type="compositionally biased region" description="Low complexity" evidence="6">
    <location>
        <begin position="1277"/>
        <end position="1295"/>
    </location>
</feature>
<sequence length="1295" mass="140106">MSNEIFGMSADHMGNMNGSLFCGVLPLASGYHNNSTASPETTTPCSSTSPSHLGDLDGNSSPDDYLLSCCEPDSHVDSPCPKPNRLSEVRMNLHKACFTPPVNGLVNASNQSISLMGSTEMSLLEGNYFYKNSGDGGDDPRALTSPESTEGPRPLGSRQASRRCSSENNCCSLSSGEFVMRSNSFNLEEEQLPVLTSQEELFMSPLALLQDESPGLQDKKYMEGFTVEETNSAYSDMMKWHLAEKEEFNTANLHVTLPIEMKLDFLSTLLSDSVNSEADQEAPPSAEASAGVGKPSNLNATFVASQQMNCTTFVDPTAAGHDSAPKAQTSTPLLNLGNSLSLLSFSGSSFSGSTDSPALCPPQGLHIPPTLKPQRVARLSSIPGKAVKTDIRTFPKPDYSGVKSKITTRLSHQLATPAKALLPKSSKMNGCAKPSQVNLKALNKVATAKLPHTAAGPSQTTASIGVPKEEYAVTGDMQKTFSQSDGEDVSAANPSQHVPLSISEDAEGVSKGSLRNSLGTGNEDAASALSAELSPCSVQAASGQEVTCPPKRPSFNVTFCSSLPLQTPDKHGDPKPSIKVSDRNGVGSGSPLARRQSVDSSTSQHKVTREKRRTSSASVFNLSSATQTSASPRSRNLSNKQDEEAGVEMETPEGTSREFRKISLVAESPTSKVADASGSTCDQSKSGPGGRPSPRQSRVLSASRATALSPGSRPLPVSCRQRQQGTSGAVQRATDLLQLKQRNPTAHPKALATDKPTMGAPNTRTKPATNGVRPPHTTGRPPPATPAHAPVSKVPPSKTPGRGTVLKAGDLSDRSRSTTVAPLRSSSFRTVGLKNRLLAKPPGDPEPTLAPSCKSAASSKPGLARKLVCPPRRSISSRIAQLASSLPAEKSRAKASSRQQQQPQQRVPAKAPSAGGRVPAPAEAGGDEQSKRKDHVLQRLRELLAAGNRKFEAIAVVLQWTLAERDEAVRRRQELSQELVNLQGELVCSATSCERLEKEKEEVRASLADALQRLEEQHQEELAQLEARLQAFYQAEWDKVHRTYQEEADKCRTLMEQQLGDLNATNEANKLELKADHFEHVQDIKRQHEDSLEELRKSQSEQQQSLQKTLEEVETTLSGQIQELTEENTTLVEKLKAEEERRKQLAGKSQKDSHTLYLEQELESLKVVLDIKNKQLHQQEKKLLQMDTVVDKSVKLDESLIKVQQENEDLKARMDRHAALSRQLSTEQAVLHQSLKKESKVNKRLSMENEELLWKLHNGDLGSPRRLSPTSPSHANSFQSPRSSALFSSPPLSPR</sequence>
<dbReference type="GeneTree" id="ENSGT00950000183026"/>
<dbReference type="GO" id="GO:0008017">
    <property type="term" value="F:microtubule binding"/>
    <property type="evidence" value="ECO:0007669"/>
    <property type="project" value="TreeGrafter"/>
</dbReference>
<comment type="subcellular location">
    <subcellularLocation>
        <location evidence="1">Nucleus</location>
    </subcellularLocation>
</comment>
<feature type="region of interest" description="Disordered" evidence="6">
    <location>
        <begin position="34"/>
        <end position="58"/>
    </location>
</feature>
<evidence type="ECO:0000313" key="7">
    <source>
        <dbReference type="Ensembl" id="ENSGMOP00000050960.1"/>
    </source>
</evidence>
<reference evidence="7" key="2">
    <citation type="submission" date="2025-09" db="UniProtKB">
        <authorList>
            <consortium name="Ensembl"/>
        </authorList>
    </citation>
    <scope>IDENTIFICATION</scope>
</reference>
<feature type="compositionally biased region" description="Low complexity" evidence="6">
    <location>
        <begin position="850"/>
        <end position="861"/>
    </location>
</feature>
<evidence type="ECO:0000256" key="1">
    <source>
        <dbReference type="ARBA" id="ARBA00004123"/>
    </source>
</evidence>
<protein>
    <submittedName>
        <fullName evidence="7">Uncharacterized protein</fullName>
    </submittedName>
</protein>
<accession>A0A8C5FP59</accession>
<feature type="coiled-coil region" evidence="5">
    <location>
        <begin position="965"/>
        <end position="1035"/>
    </location>
</feature>
<dbReference type="Ensembl" id="ENSGMOT00000028279.1">
    <property type="protein sequence ID" value="ENSGMOP00000050960.1"/>
    <property type="gene ID" value="ENSGMOG00000034654.1"/>
</dbReference>
<proteinExistence type="inferred from homology"/>
<feature type="compositionally biased region" description="Low complexity" evidence="6">
    <location>
        <begin position="894"/>
        <end position="912"/>
    </location>
</feature>
<dbReference type="AlphaFoldDB" id="A0A8C5FP59"/>
<feature type="compositionally biased region" description="Polar residues" evidence="6">
    <location>
        <begin position="874"/>
        <end position="884"/>
    </location>
</feature>
<gene>
    <name evidence="7" type="primary">mtus1a</name>
</gene>
<keyword evidence="3 5" id="KW-0175">Coiled coil</keyword>
<feature type="region of interest" description="Disordered" evidence="6">
    <location>
        <begin position="1259"/>
        <end position="1295"/>
    </location>
</feature>
<name>A0A8C5FP59_GADMO</name>
<dbReference type="PANTHER" id="PTHR24200:SF7">
    <property type="entry name" value="MICROTUBULE-ASSOCIATED TUMOR SUPPRESSOR 1"/>
    <property type="match status" value="1"/>
</dbReference>
<dbReference type="InterPro" id="IPR051293">
    <property type="entry name" value="MTUS1/CCDC69"/>
</dbReference>
<feature type="region of interest" description="Disordered" evidence="6">
    <location>
        <begin position="132"/>
        <end position="161"/>
    </location>
</feature>
<comment type="similarity">
    <text evidence="2">Belongs to the MTUS1 family.</text>
</comment>
<dbReference type="OrthoDB" id="10038993at2759"/>
<dbReference type="GO" id="GO:0005634">
    <property type="term" value="C:nucleus"/>
    <property type="evidence" value="ECO:0007669"/>
    <property type="project" value="UniProtKB-SubCell"/>
</dbReference>
<dbReference type="GO" id="GO:0005737">
    <property type="term" value="C:cytoplasm"/>
    <property type="evidence" value="ECO:0007669"/>
    <property type="project" value="TreeGrafter"/>
</dbReference>
<feature type="region of interest" description="Disordered" evidence="6">
    <location>
        <begin position="499"/>
        <end position="521"/>
    </location>
</feature>
<feature type="region of interest" description="Disordered" evidence="6">
    <location>
        <begin position="566"/>
        <end position="932"/>
    </location>
</feature>
<feature type="compositionally biased region" description="Polar residues" evidence="6">
    <location>
        <begin position="677"/>
        <end position="686"/>
    </location>
</feature>
<feature type="compositionally biased region" description="Basic and acidic residues" evidence="6">
    <location>
        <begin position="568"/>
        <end position="582"/>
    </location>
</feature>
<feature type="compositionally biased region" description="Low complexity" evidence="6">
    <location>
        <begin position="35"/>
        <end position="51"/>
    </location>
</feature>
<evidence type="ECO:0000256" key="6">
    <source>
        <dbReference type="SAM" id="MobiDB-lite"/>
    </source>
</evidence>
<dbReference type="Proteomes" id="UP000694546">
    <property type="component" value="Chromosome 10"/>
</dbReference>